<comment type="subcellular location">
    <subcellularLocation>
        <location evidence="1">Membrane</location>
        <topology evidence="1">Multi-pass membrane protein</topology>
    </subcellularLocation>
</comment>
<feature type="transmembrane region" description="Helical" evidence="6">
    <location>
        <begin position="197"/>
        <end position="217"/>
    </location>
</feature>
<evidence type="ECO:0000256" key="6">
    <source>
        <dbReference type="SAM" id="Phobius"/>
    </source>
</evidence>
<gene>
    <name evidence="7" type="ORF">B0H16DRAFT_1531899</name>
</gene>
<feature type="transmembrane region" description="Helical" evidence="6">
    <location>
        <begin position="223"/>
        <end position="242"/>
    </location>
</feature>
<evidence type="ECO:0000313" key="7">
    <source>
        <dbReference type="EMBL" id="KAJ7761115.1"/>
    </source>
</evidence>
<keyword evidence="8" id="KW-1185">Reference proteome</keyword>
<evidence type="ECO:0000313" key="8">
    <source>
        <dbReference type="Proteomes" id="UP001215598"/>
    </source>
</evidence>
<feature type="transmembrane region" description="Helical" evidence="6">
    <location>
        <begin position="148"/>
        <end position="166"/>
    </location>
</feature>
<feature type="transmembrane region" description="Helical" evidence="6">
    <location>
        <begin position="172"/>
        <end position="190"/>
    </location>
</feature>
<proteinExistence type="inferred from homology"/>
<dbReference type="InterPro" id="IPR002995">
    <property type="entry name" value="Surf4"/>
</dbReference>
<evidence type="ECO:0000256" key="2">
    <source>
        <dbReference type="ARBA" id="ARBA00006945"/>
    </source>
</evidence>
<keyword evidence="5 6" id="KW-0472">Membrane</keyword>
<sequence>MAQPQSFTKRVQEYVEIQARPLRPYYFPAIGRILIVSTFIDDALKILTQWDDQLWYLHKRFPWGFSHLFLLNAIASFLGSSTLVVLNRYTAYAVADLIIVLLIQGVGYGLLFNVAFLLRNLAIVGDLLMAFGDTLLPPTIAPARRNNAILAGRLLLVVLFLGSFLQGGGTLTFARAVVASLCLAACVVGVSPWSASLLVLALSAFNVANGWWWWIIPDRNREFFRYGFFQTLSIIGAVIVFATK</sequence>
<evidence type="ECO:0000256" key="4">
    <source>
        <dbReference type="ARBA" id="ARBA00022989"/>
    </source>
</evidence>
<keyword evidence="4 6" id="KW-1133">Transmembrane helix</keyword>
<comment type="similarity">
    <text evidence="2">Belongs to the SURF4 family.</text>
</comment>
<dbReference type="Proteomes" id="UP001215598">
    <property type="component" value="Unassembled WGS sequence"/>
</dbReference>
<accession>A0AAD7NHV2</accession>
<dbReference type="Pfam" id="PF02077">
    <property type="entry name" value="SURF4"/>
    <property type="match status" value="1"/>
</dbReference>
<reference evidence="7" key="1">
    <citation type="submission" date="2023-03" db="EMBL/GenBank/DDBJ databases">
        <title>Massive genome expansion in bonnet fungi (Mycena s.s.) driven by repeated elements and novel gene families across ecological guilds.</title>
        <authorList>
            <consortium name="Lawrence Berkeley National Laboratory"/>
            <person name="Harder C.B."/>
            <person name="Miyauchi S."/>
            <person name="Viragh M."/>
            <person name="Kuo A."/>
            <person name="Thoen E."/>
            <person name="Andreopoulos B."/>
            <person name="Lu D."/>
            <person name="Skrede I."/>
            <person name="Drula E."/>
            <person name="Henrissat B."/>
            <person name="Morin E."/>
            <person name="Kohler A."/>
            <person name="Barry K."/>
            <person name="LaButti K."/>
            <person name="Morin E."/>
            <person name="Salamov A."/>
            <person name="Lipzen A."/>
            <person name="Mereny Z."/>
            <person name="Hegedus B."/>
            <person name="Baldrian P."/>
            <person name="Stursova M."/>
            <person name="Weitz H."/>
            <person name="Taylor A."/>
            <person name="Grigoriev I.V."/>
            <person name="Nagy L.G."/>
            <person name="Martin F."/>
            <person name="Kauserud H."/>
        </authorList>
    </citation>
    <scope>NUCLEOTIDE SEQUENCE</scope>
    <source>
        <strain evidence="7">CBHHK182m</strain>
    </source>
</reference>
<feature type="transmembrane region" description="Helical" evidence="6">
    <location>
        <begin position="93"/>
        <end position="111"/>
    </location>
</feature>
<evidence type="ECO:0000256" key="3">
    <source>
        <dbReference type="ARBA" id="ARBA00022692"/>
    </source>
</evidence>
<evidence type="ECO:0000256" key="1">
    <source>
        <dbReference type="ARBA" id="ARBA00004141"/>
    </source>
</evidence>
<keyword evidence="3 6" id="KW-0812">Transmembrane</keyword>
<feature type="transmembrane region" description="Helical" evidence="6">
    <location>
        <begin position="64"/>
        <end position="86"/>
    </location>
</feature>
<dbReference type="GO" id="GO:0016020">
    <property type="term" value="C:membrane"/>
    <property type="evidence" value="ECO:0007669"/>
    <property type="project" value="UniProtKB-SubCell"/>
</dbReference>
<evidence type="ECO:0000256" key="5">
    <source>
        <dbReference type="ARBA" id="ARBA00023136"/>
    </source>
</evidence>
<dbReference type="EMBL" id="JARKIB010000036">
    <property type="protein sequence ID" value="KAJ7761115.1"/>
    <property type="molecule type" value="Genomic_DNA"/>
</dbReference>
<comment type="caution">
    <text evidence="7">The sequence shown here is derived from an EMBL/GenBank/DDBJ whole genome shotgun (WGS) entry which is preliminary data.</text>
</comment>
<organism evidence="7 8">
    <name type="scientific">Mycena metata</name>
    <dbReference type="NCBI Taxonomy" id="1033252"/>
    <lineage>
        <taxon>Eukaryota</taxon>
        <taxon>Fungi</taxon>
        <taxon>Dikarya</taxon>
        <taxon>Basidiomycota</taxon>
        <taxon>Agaricomycotina</taxon>
        <taxon>Agaricomycetes</taxon>
        <taxon>Agaricomycetidae</taxon>
        <taxon>Agaricales</taxon>
        <taxon>Marasmiineae</taxon>
        <taxon>Mycenaceae</taxon>
        <taxon>Mycena</taxon>
    </lineage>
</organism>
<name>A0AAD7NHV2_9AGAR</name>
<protein>
    <submittedName>
        <fullName evidence="7">SURF4 family-domain-containing protein</fullName>
    </submittedName>
</protein>
<dbReference type="AlphaFoldDB" id="A0AAD7NHV2"/>